<gene>
    <name evidence="7" type="ORF">OEZ71_15900</name>
</gene>
<feature type="transmembrane region" description="Helical" evidence="5">
    <location>
        <begin position="128"/>
        <end position="146"/>
    </location>
</feature>
<evidence type="ECO:0000256" key="3">
    <source>
        <dbReference type="ARBA" id="ARBA00022989"/>
    </source>
</evidence>
<dbReference type="InterPro" id="IPR051533">
    <property type="entry name" value="WaaL-like"/>
</dbReference>
<feature type="transmembrane region" description="Helical" evidence="5">
    <location>
        <begin position="337"/>
        <end position="358"/>
    </location>
</feature>
<feature type="transmembrane region" description="Helical" evidence="5">
    <location>
        <begin position="72"/>
        <end position="92"/>
    </location>
</feature>
<dbReference type="Pfam" id="PF04932">
    <property type="entry name" value="Wzy_C"/>
    <property type="match status" value="1"/>
</dbReference>
<sequence length="493" mass="54924">MIHRQSAQSDGAIAVPPDDGRGAIVVFLFVIALVIPVEFRVGTLALSLPRLILLITIIPTTIGLFTGRFGRIYLVDILFALHGFWVLLSIALNNPVRVVEAAGIYNIEFFGAYVLARACIRTPQAFYRLIRAVLVFTVLSLPLAIFESLTDESLVLSLIEKIPGVDTVKQLSMPPRLGLHRSQVSFQHPIHYGLFCTAVLALTWIGMKGVLTNTLRYLAVAAVGAAVFLSLSSGALLAALMQGGLIVWNYVFRRVSRRWLLLAGIFAFGYVLVDLLSNRTPIRVFMSYATFSAHNAFWRGIIFEWGLKNVWDNPIFGLGLRNWIRPSFMRSGSIDNYWLVMAVKFGIPGFAMVAGGYLDAMIRVGRRKLTPGSFISNLRLGWMFMCIGLAFALATVHIWGPLHSFVFFLVGSGMWIVSATDVAVTDGATTANTITRDNLTWSRSHPERGRDRDEVGFARKTEREKLEDETRLARYTRFAGAQSEIDRRRKDGN</sequence>
<dbReference type="PANTHER" id="PTHR37422">
    <property type="entry name" value="TEICHURONIC ACID BIOSYNTHESIS PROTEIN TUAE"/>
    <property type="match status" value="1"/>
</dbReference>
<comment type="subcellular location">
    <subcellularLocation>
        <location evidence="1">Membrane</location>
        <topology evidence="1">Multi-pass membrane protein</topology>
    </subcellularLocation>
</comment>
<feature type="transmembrane region" description="Helical" evidence="5">
    <location>
        <begin position="217"/>
        <end position="239"/>
    </location>
</feature>
<comment type="caution">
    <text evidence="7">The sequence shown here is derived from an EMBL/GenBank/DDBJ whole genome shotgun (WGS) entry which is preliminary data.</text>
</comment>
<evidence type="ECO:0000256" key="5">
    <source>
        <dbReference type="SAM" id="Phobius"/>
    </source>
</evidence>
<feature type="transmembrane region" description="Helical" evidence="5">
    <location>
        <begin position="45"/>
        <end position="65"/>
    </location>
</feature>
<feature type="transmembrane region" description="Helical" evidence="5">
    <location>
        <begin position="405"/>
        <end position="424"/>
    </location>
</feature>
<feature type="transmembrane region" description="Helical" evidence="5">
    <location>
        <begin position="284"/>
        <end position="302"/>
    </location>
</feature>
<evidence type="ECO:0000256" key="4">
    <source>
        <dbReference type="ARBA" id="ARBA00023136"/>
    </source>
</evidence>
<feature type="transmembrane region" description="Helical" evidence="5">
    <location>
        <begin position="259"/>
        <end position="277"/>
    </location>
</feature>
<dbReference type="GO" id="GO:0016874">
    <property type="term" value="F:ligase activity"/>
    <property type="evidence" value="ECO:0007669"/>
    <property type="project" value="UniProtKB-KW"/>
</dbReference>
<evidence type="ECO:0000313" key="7">
    <source>
        <dbReference type="EMBL" id="MCV2873782.1"/>
    </source>
</evidence>
<dbReference type="Proteomes" id="UP001652564">
    <property type="component" value="Unassembled WGS sequence"/>
</dbReference>
<dbReference type="RefSeq" id="WP_263741014.1">
    <property type="nucleotide sequence ID" value="NZ_JAOWKZ010000004.1"/>
</dbReference>
<proteinExistence type="predicted"/>
<dbReference type="InterPro" id="IPR007016">
    <property type="entry name" value="O-antigen_ligase-rel_domated"/>
</dbReference>
<keyword evidence="3 5" id="KW-1133">Transmembrane helix</keyword>
<keyword evidence="2 5" id="KW-0812">Transmembrane</keyword>
<feature type="transmembrane region" description="Helical" evidence="5">
    <location>
        <begin position="379"/>
        <end position="399"/>
    </location>
</feature>
<keyword evidence="4 5" id="KW-0472">Membrane</keyword>
<feature type="domain" description="O-antigen ligase-related" evidence="6">
    <location>
        <begin position="219"/>
        <end position="353"/>
    </location>
</feature>
<evidence type="ECO:0000259" key="6">
    <source>
        <dbReference type="Pfam" id="PF04932"/>
    </source>
</evidence>
<keyword evidence="8" id="KW-1185">Reference proteome</keyword>
<dbReference type="EMBL" id="JAOWKZ010000004">
    <property type="protein sequence ID" value="MCV2873782.1"/>
    <property type="molecule type" value="Genomic_DNA"/>
</dbReference>
<evidence type="ECO:0000256" key="1">
    <source>
        <dbReference type="ARBA" id="ARBA00004141"/>
    </source>
</evidence>
<evidence type="ECO:0000313" key="8">
    <source>
        <dbReference type="Proteomes" id="UP001652564"/>
    </source>
</evidence>
<feature type="transmembrane region" description="Helical" evidence="5">
    <location>
        <begin position="98"/>
        <end position="116"/>
    </location>
</feature>
<reference evidence="7 8" key="1">
    <citation type="submission" date="2022-10" db="EMBL/GenBank/DDBJ databases">
        <title>Defluviimonas sp. nov., isolated from ocean surface sediments.</title>
        <authorList>
            <person name="He W."/>
            <person name="Wang L."/>
            <person name="Zhang D.-F."/>
        </authorList>
    </citation>
    <scope>NUCLEOTIDE SEQUENCE [LARGE SCALE GENOMIC DNA]</scope>
    <source>
        <strain evidence="7 8">WL0050</strain>
    </source>
</reference>
<feature type="transmembrane region" description="Helical" evidence="5">
    <location>
        <begin position="189"/>
        <end position="205"/>
    </location>
</feature>
<feature type="transmembrane region" description="Helical" evidence="5">
    <location>
        <begin position="21"/>
        <end position="39"/>
    </location>
</feature>
<name>A0ABT2ZRK4_9RHOB</name>
<organism evidence="7 8">
    <name type="scientific">Albidovulum litorale</name>
    <dbReference type="NCBI Taxonomy" id="2984134"/>
    <lineage>
        <taxon>Bacteria</taxon>
        <taxon>Pseudomonadati</taxon>
        <taxon>Pseudomonadota</taxon>
        <taxon>Alphaproteobacteria</taxon>
        <taxon>Rhodobacterales</taxon>
        <taxon>Paracoccaceae</taxon>
        <taxon>Albidovulum</taxon>
    </lineage>
</organism>
<keyword evidence="7" id="KW-0436">Ligase</keyword>
<accession>A0ABT2ZRK4</accession>
<dbReference type="PANTHER" id="PTHR37422:SF13">
    <property type="entry name" value="LIPOPOLYSACCHARIDE BIOSYNTHESIS PROTEIN PA4999-RELATED"/>
    <property type="match status" value="1"/>
</dbReference>
<evidence type="ECO:0000256" key="2">
    <source>
        <dbReference type="ARBA" id="ARBA00022692"/>
    </source>
</evidence>
<protein>
    <submittedName>
        <fullName evidence="7">O-antigen ligase family protein</fullName>
    </submittedName>
</protein>